<keyword evidence="3" id="KW-1185">Reference proteome</keyword>
<evidence type="ECO:0000259" key="1">
    <source>
        <dbReference type="Pfam" id="PF01636"/>
    </source>
</evidence>
<dbReference type="InterPro" id="IPR011009">
    <property type="entry name" value="Kinase-like_dom_sf"/>
</dbReference>
<accession>A0A4R7HZL3</accession>
<comment type="caution">
    <text evidence="2">The sequence shown here is derived from an EMBL/GenBank/DDBJ whole genome shotgun (WGS) entry which is preliminary data.</text>
</comment>
<reference evidence="2 3" key="1">
    <citation type="submission" date="2019-03" db="EMBL/GenBank/DDBJ databases">
        <title>Sequencing the genomes of 1000 actinobacteria strains.</title>
        <authorList>
            <person name="Klenk H.-P."/>
        </authorList>
    </citation>
    <scope>NUCLEOTIDE SEQUENCE [LARGE SCALE GENOMIC DNA]</scope>
    <source>
        <strain evidence="2 3">DSM 18936</strain>
    </source>
</reference>
<dbReference type="PANTHER" id="PTHR21310">
    <property type="entry name" value="AMINOGLYCOSIDE PHOSPHOTRANSFERASE-RELATED-RELATED"/>
    <property type="match status" value="1"/>
</dbReference>
<dbReference type="OrthoDB" id="9797603at2"/>
<dbReference type="Pfam" id="PF01636">
    <property type="entry name" value="APH"/>
    <property type="match status" value="1"/>
</dbReference>
<dbReference type="SUPFAM" id="SSF56112">
    <property type="entry name" value="Protein kinase-like (PK-like)"/>
    <property type="match status" value="1"/>
</dbReference>
<gene>
    <name evidence="2" type="ORF">BDK89_1188</name>
</gene>
<organism evidence="2 3">
    <name type="scientific">Ilumatobacter fluminis</name>
    <dbReference type="NCBI Taxonomy" id="467091"/>
    <lineage>
        <taxon>Bacteria</taxon>
        <taxon>Bacillati</taxon>
        <taxon>Actinomycetota</taxon>
        <taxon>Acidimicrobiia</taxon>
        <taxon>Acidimicrobiales</taxon>
        <taxon>Ilumatobacteraceae</taxon>
        <taxon>Ilumatobacter</taxon>
    </lineage>
</organism>
<dbReference type="EMBL" id="SOAU01000001">
    <property type="protein sequence ID" value="TDT15613.1"/>
    <property type="molecule type" value="Genomic_DNA"/>
</dbReference>
<sequence>MDDPPGPLLASGRSADIYDVGGGRVLRRRRVGTIGDHEVIAMRVARDAGVPAPRVFDVDGADLLMERVVGRTMIDELGRRPWAAGRFGRELARLHLALRMVAAPDGLRGDGPVLVHNDLHPGNVVVTADGPVVIDWESAEAGPPDRDAAQMWLLGEIAEVDDLAPWLRPVVGAVRGRMLTSFLESAGRPTRETVAAVCADRLMDRNTRVSEQDAIRSFAQRHG</sequence>
<dbReference type="Gene3D" id="3.90.1200.10">
    <property type="match status" value="1"/>
</dbReference>
<dbReference type="InterPro" id="IPR051678">
    <property type="entry name" value="AGP_Transferase"/>
</dbReference>
<dbReference type="RefSeq" id="WP_133868051.1">
    <property type="nucleotide sequence ID" value="NZ_SOAU01000001.1"/>
</dbReference>
<dbReference type="InterPro" id="IPR002575">
    <property type="entry name" value="Aminoglycoside_PTrfase"/>
</dbReference>
<evidence type="ECO:0000313" key="2">
    <source>
        <dbReference type="EMBL" id="TDT15613.1"/>
    </source>
</evidence>
<name>A0A4R7HZL3_9ACTN</name>
<dbReference type="AlphaFoldDB" id="A0A4R7HZL3"/>
<protein>
    <submittedName>
        <fullName evidence="2">Phosphotransferase family enzyme</fullName>
    </submittedName>
</protein>
<dbReference type="GO" id="GO:0016740">
    <property type="term" value="F:transferase activity"/>
    <property type="evidence" value="ECO:0007669"/>
    <property type="project" value="UniProtKB-KW"/>
</dbReference>
<dbReference type="PANTHER" id="PTHR21310:SF40">
    <property type="entry name" value="AMINOGLYCOSIDE PHOSPHOTRANSFERASE DOMAIN-CONTAINING PROTEIN-RELATED"/>
    <property type="match status" value="1"/>
</dbReference>
<evidence type="ECO:0000313" key="3">
    <source>
        <dbReference type="Proteomes" id="UP000294558"/>
    </source>
</evidence>
<feature type="domain" description="Aminoglycoside phosphotransferase" evidence="1">
    <location>
        <begin position="110"/>
        <end position="157"/>
    </location>
</feature>
<dbReference type="Proteomes" id="UP000294558">
    <property type="component" value="Unassembled WGS sequence"/>
</dbReference>
<keyword evidence="2" id="KW-0808">Transferase</keyword>
<proteinExistence type="predicted"/>